<dbReference type="Pfam" id="PF13416">
    <property type="entry name" value="SBP_bac_8"/>
    <property type="match status" value="1"/>
</dbReference>
<proteinExistence type="inferred from homology"/>
<dbReference type="EMBL" id="JACCBU010000001">
    <property type="protein sequence ID" value="NYE75360.1"/>
    <property type="molecule type" value="Genomic_DNA"/>
</dbReference>
<name>A0A7Y9LFV0_9ACTN</name>
<protein>
    <submittedName>
        <fullName evidence="6">N-acetylglucosamine transport system substrate-binding protein</fullName>
    </submittedName>
</protein>
<feature type="region of interest" description="Disordered" evidence="5">
    <location>
        <begin position="42"/>
        <end position="61"/>
    </location>
</feature>
<dbReference type="Proteomes" id="UP000569914">
    <property type="component" value="Unassembled WGS sequence"/>
</dbReference>
<dbReference type="PANTHER" id="PTHR43649">
    <property type="entry name" value="ARABINOSE-BINDING PROTEIN-RELATED"/>
    <property type="match status" value="1"/>
</dbReference>
<evidence type="ECO:0000313" key="7">
    <source>
        <dbReference type="Proteomes" id="UP000569914"/>
    </source>
</evidence>
<gene>
    <name evidence="6" type="ORF">BKA15_006689</name>
</gene>
<evidence type="ECO:0000256" key="3">
    <source>
        <dbReference type="ARBA" id="ARBA00022448"/>
    </source>
</evidence>
<dbReference type="GO" id="GO:0030313">
    <property type="term" value="C:cell envelope"/>
    <property type="evidence" value="ECO:0007669"/>
    <property type="project" value="UniProtKB-SubCell"/>
</dbReference>
<dbReference type="NCBIfam" id="TIGR01409">
    <property type="entry name" value="TAT_signal_seq"/>
    <property type="match status" value="1"/>
</dbReference>
<dbReference type="InterPro" id="IPR006059">
    <property type="entry name" value="SBP"/>
</dbReference>
<accession>A0A7Y9LFV0</accession>
<dbReference type="InterPro" id="IPR050490">
    <property type="entry name" value="Bact_solute-bd_prot1"/>
</dbReference>
<evidence type="ECO:0000256" key="5">
    <source>
        <dbReference type="SAM" id="MobiDB-lite"/>
    </source>
</evidence>
<reference evidence="6 7" key="1">
    <citation type="submission" date="2020-07" db="EMBL/GenBank/DDBJ databases">
        <title>Sequencing the genomes of 1000 actinobacteria strains.</title>
        <authorList>
            <person name="Klenk H.-P."/>
        </authorList>
    </citation>
    <scope>NUCLEOTIDE SEQUENCE [LARGE SCALE GENOMIC DNA]</scope>
    <source>
        <strain evidence="6 7">DSM 22083</strain>
    </source>
</reference>
<comment type="caution">
    <text evidence="6">The sequence shown here is derived from an EMBL/GenBank/DDBJ whole genome shotgun (WGS) entry which is preliminary data.</text>
</comment>
<evidence type="ECO:0000256" key="2">
    <source>
        <dbReference type="ARBA" id="ARBA00008520"/>
    </source>
</evidence>
<dbReference type="InterPro" id="IPR019546">
    <property type="entry name" value="TAT_signal_bac_arc"/>
</dbReference>
<dbReference type="AlphaFoldDB" id="A0A7Y9LFV0"/>
<keyword evidence="7" id="KW-1185">Reference proteome</keyword>
<organism evidence="6 7">
    <name type="scientific">Microlunatus parietis</name>
    <dbReference type="NCBI Taxonomy" id="682979"/>
    <lineage>
        <taxon>Bacteria</taxon>
        <taxon>Bacillati</taxon>
        <taxon>Actinomycetota</taxon>
        <taxon>Actinomycetes</taxon>
        <taxon>Propionibacteriales</taxon>
        <taxon>Propionibacteriaceae</taxon>
        <taxon>Microlunatus</taxon>
    </lineage>
</organism>
<dbReference type="InterPro" id="IPR006311">
    <property type="entry name" value="TAT_signal"/>
</dbReference>
<comment type="subcellular location">
    <subcellularLocation>
        <location evidence="1">Cell envelope</location>
    </subcellularLocation>
</comment>
<dbReference type="PROSITE" id="PS51318">
    <property type="entry name" value="TAT"/>
    <property type="match status" value="1"/>
</dbReference>
<evidence type="ECO:0000256" key="4">
    <source>
        <dbReference type="ARBA" id="ARBA00022729"/>
    </source>
</evidence>
<evidence type="ECO:0000313" key="6">
    <source>
        <dbReference type="EMBL" id="NYE75360.1"/>
    </source>
</evidence>
<dbReference type="Gene3D" id="3.40.190.10">
    <property type="entry name" value="Periplasmic binding protein-like II"/>
    <property type="match status" value="2"/>
</dbReference>
<dbReference type="SUPFAM" id="SSF53850">
    <property type="entry name" value="Periplasmic binding protein-like II"/>
    <property type="match status" value="1"/>
</dbReference>
<comment type="similarity">
    <text evidence="2">Belongs to the bacterial solute-binding protein 1 family.</text>
</comment>
<keyword evidence="3" id="KW-0813">Transport</keyword>
<dbReference type="NCBIfam" id="TIGR03851">
    <property type="entry name" value="chitin_NgcE"/>
    <property type="match status" value="1"/>
</dbReference>
<dbReference type="RefSeq" id="WP_179757878.1">
    <property type="nucleotide sequence ID" value="NZ_JACCBU010000001.1"/>
</dbReference>
<dbReference type="PANTHER" id="PTHR43649:SF31">
    <property type="entry name" value="SN-GLYCEROL-3-PHOSPHATE-BINDING PERIPLASMIC PROTEIN UGPB"/>
    <property type="match status" value="1"/>
</dbReference>
<evidence type="ECO:0000256" key="1">
    <source>
        <dbReference type="ARBA" id="ARBA00004196"/>
    </source>
</evidence>
<dbReference type="InterPro" id="IPR022386">
    <property type="entry name" value="Chitin_NgcE"/>
</dbReference>
<sequence>MAPEFDKQVPPITRRSLIKTAAAGAALAGTGGLTACVASGGAPDPGASSSAGEQTADNPLGVDKKAPLEVVIFNGGYGDQYGKEHVALYNTWAGGEVGKMSSTVKIASTLQSRFAGGNPPEVIDNSGADAMPTATLVADNQLADLTPLLDAPSVDDPNTKIRDLLMPAAIVSGSYDGVMRQLPYVFAMWGFWYSGPLFAEKGWEPAKTWDDFLGLCDKIKSTGLAPFVHTGVHTQYMDTILDTMAIKHGGIDIMLNIDNLRPNAFDNESVLAAAKAVRQLHDEGYIMEGSEGLDHTTSQAQWLQGRAAIIPCGSWLENEMRKQIKPGFDMVAQPVPSLTASDQLPFEALYGGPGENFIVAENAKNKLGGMQYLRLMLSNDAGAKFAELTGSLIATKTAPENLTNPTTALKSVAEATKAAGENIFSLNFNTWYAPMNDARKREMANLINGRSTPDQYVAAMQKAADEVAQDPKIKKFTREA</sequence>
<keyword evidence="4" id="KW-0732">Signal</keyword>
<feature type="compositionally biased region" description="Low complexity" evidence="5">
    <location>
        <begin position="42"/>
        <end position="52"/>
    </location>
</feature>